<name>A0A1T5KQV8_9FIRM</name>
<keyword evidence="2" id="KW-1185">Reference proteome</keyword>
<evidence type="ECO:0000313" key="1">
    <source>
        <dbReference type="EMBL" id="SKC66142.1"/>
    </source>
</evidence>
<dbReference type="EMBL" id="FUZT01000004">
    <property type="protein sequence ID" value="SKC66142.1"/>
    <property type="molecule type" value="Genomic_DNA"/>
</dbReference>
<protein>
    <submittedName>
        <fullName evidence="1">Uncharacterized protein family (UPF0158)</fullName>
    </submittedName>
</protein>
<dbReference type="InterPro" id="IPR005361">
    <property type="entry name" value="UPF0158"/>
</dbReference>
<organism evidence="1 2">
    <name type="scientific">Maledivibacter halophilus</name>
    <dbReference type="NCBI Taxonomy" id="36842"/>
    <lineage>
        <taxon>Bacteria</taxon>
        <taxon>Bacillati</taxon>
        <taxon>Bacillota</taxon>
        <taxon>Clostridia</taxon>
        <taxon>Peptostreptococcales</taxon>
        <taxon>Caminicellaceae</taxon>
        <taxon>Maledivibacter</taxon>
    </lineage>
</organism>
<reference evidence="1 2" key="1">
    <citation type="submission" date="2017-02" db="EMBL/GenBank/DDBJ databases">
        <authorList>
            <person name="Peterson S.W."/>
        </authorList>
    </citation>
    <scope>NUCLEOTIDE SEQUENCE [LARGE SCALE GENOMIC DNA]</scope>
    <source>
        <strain evidence="1 2">M1</strain>
    </source>
</reference>
<dbReference type="RefSeq" id="WP_079491394.1">
    <property type="nucleotide sequence ID" value="NZ_FUZT01000004.1"/>
</dbReference>
<dbReference type="AlphaFoldDB" id="A0A1T5KQV8"/>
<dbReference type="Pfam" id="PF03682">
    <property type="entry name" value="UPF0158"/>
    <property type="match status" value="1"/>
</dbReference>
<dbReference type="Proteomes" id="UP000190285">
    <property type="component" value="Unassembled WGS sequence"/>
</dbReference>
<evidence type="ECO:0000313" key="2">
    <source>
        <dbReference type="Proteomes" id="UP000190285"/>
    </source>
</evidence>
<proteinExistence type="predicted"/>
<accession>A0A1T5KQV8</accession>
<gene>
    <name evidence="1" type="ORF">SAMN02194393_02076</name>
</gene>
<dbReference type="OrthoDB" id="48384at2"/>
<sequence length="157" mass="18918">MKPINLNELSEQLDCLFDEWLYYLNINTGKIVEIQIEYFNIAEELDENYDISGYLNWEQDEIKTAIDIFENWDNYISLPNKFYIDEYSIMEEFSYSYHDKKVSDKLCSAIRGRGAFRRFKDTIICFGIDDEWYAYKKAKLIEIARNWCEINQIPYSN</sequence>
<dbReference type="STRING" id="36842.SAMN02194393_02076"/>